<dbReference type="GO" id="GO:0032991">
    <property type="term" value="C:protein-containing complex"/>
    <property type="evidence" value="ECO:0007669"/>
    <property type="project" value="UniProtKB-ARBA"/>
</dbReference>
<dbReference type="InterPro" id="IPR018791">
    <property type="entry name" value="UV_resistance/autophagy_Atg14"/>
</dbReference>
<evidence type="ECO:0000313" key="2">
    <source>
        <dbReference type="Proteomes" id="UP000092462"/>
    </source>
</evidence>
<dbReference type="VEuPathDB" id="VectorBase:PPAPM1_005246"/>
<reference evidence="1" key="1">
    <citation type="submission" date="2022-08" db="UniProtKB">
        <authorList>
            <consortium name="EnsemblMetazoa"/>
        </authorList>
    </citation>
    <scope>IDENTIFICATION</scope>
    <source>
        <strain evidence="1">Israel</strain>
    </source>
</reference>
<dbReference type="GO" id="GO:0005768">
    <property type="term" value="C:endosome"/>
    <property type="evidence" value="ECO:0007669"/>
    <property type="project" value="TreeGrafter"/>
</dbReference>
<dbReference type="Proteomes" id="UP000092462">
    <property type="component" value="Unassembled WGS sequence"/>
</dbReference>
<dbReference type="EnsemblMetazoa" id="PPAI002767-RA">
    <property type="protein sequence ID" value="PPAI002767-PA"/>
    <property type="gene ID" value="PPAI002767"/>
</dbReference>
<sequence>MFNRSCRESTWSPLATQQLRLRSLVQVTAGRINCLEETKIYFTLHLSAMSAPFYTSEKVESGADAKWQEIHSPTIVKSSARSVCVRIWQHDLSENPSESDRVVVFWGVYFSGLVQIEETAKIRDNSLVFHMHGGCFTAAESVMECPERDNKFLTIANGESPRTKVKKSHGMKCRFLFRKELVSNVSDSYNIFKLLSLQQKQRQIKNKREASKEIIDRISVKSPVCLNLSLIGNTALFQPQRRNIGMGRQLTRLLSQQPERPDPEVILRAQKLRKKIEMAKFRVRLLAAERDRARTHVRQLEEQLGRMCDTNIETESWLMAMYRKLSRERDNFLQLKVAVAAHHDNLDTVRTQLTKRRQHLLRELSDIYEVRQHDGGFYTINGISLPDSESFTESIPAMSVSVALGYAAHAVQMCSVILNIPLR</sequence>
<protein>
    <recommendedName>
        <fullName evidence="3">UV radiation resistance-associated gene protein</fullName>
    </recommendedName>
</protein>
<proteinExistence type="predicted"/>
<dbReference type="VEuPathDB" id="VectorBase:PPAI002767"/>
<dbReference type="AlphaFoldDB" id="A0A1B0D5L0"/>
<accession>A0A1B0D5L0</accession>
<keyword evidence="2" id="KW-1185">Reference proteome</keyword>
<dbReference type="EMBL" id="AJVK01011830">
    <property type="status" value="NOT_ANNOTATED_CDS"/>
    <property type="molecule type" value="Genomic_DNA"/>
</dbReference>
<dbReference type="GO" id="GO:0035493">
    <property type="term" value="P:SNARE complex assembly"/>
    <property type="evidence" value="ECO:0007669"/>
    <property type="project" value="TreeGrafter"/>
</dbReference>
<dbReference type="Pfam" id="PF10186">
    <property type="entry name" value="ATG14"/>
    <property type="match status" value="1"/>
</dbReference>
<dbReference type="PANTHER" id="PTHR15157">
    <property type="entry name" value="UV RADIATION RESISTANCE-ASSOCIATED GENE PROTEIN"/>
    <property type="match status" value="1"/>
</dbReference>
<name>A0A1B0D5L0_PHLPP</name>
<evidence type="ECO:0000313" key="1">
    <source>
        <dbReference type="EnsemblMetazoa" id="PPAI002767-PA"/>
    </source>
</evidence>
<dbReference type="GO" id="GO:0000149">
    <property type="term" value="F:SNARE binding"/>
    <property type="evidence" value="ECO:0007669"/>
    <property type="project" value="TreeGrafter"/>
</dbReference>
<dbReference type="GO" id="GO:0000323">
    <property type="term" value="C:lytic vacuole"/>
    <property type="evidence" value="ECO:0007669"/>
    <property type="project" value="TreeGrafter"/>
</dbReference>
<dbReference type="PANTHER" id="PTHR15157:SF5">
    <property type="entry name" value="UV RADIATION RESISTANCE-ASSOCIATED GENE PROTEIN"/>
    <property type="match status" value="1"/>
</dbReference>
<evidence type="ECO:0008006" key="3">
    <source>
        <dbReference type="Google" id="ProtNLM"/>
    </source>
</evidence>
<organism evidence="1 2">
    <name type="scientific">Phlebotomus papatasi</name>
    <name type="common">Sandfly</name>
    <dbReference type="NCBI Taxonomy" id="29031"/>
    <lineage>
        <taxon>Eukaryota</taxon>
        <taxon>Metazoa</taxon>
        <taxon>Ecdysozoa</taxon>
        <taxon>Arthropoda</taxon>
        <taxon>Hexapoda</taxon>
        <taxon>Insecta</taxon>
        <taxon>Pterygota</taxon>
        <taxon>Neoptera</taxon>
        <taxon>Endopterygota</taxon>
        <taxon>Diptera</taxon>
        <taxon>Nematocera</taxon>
        <taxon>Psychodoidea</taxon>
        <taxon>Psychodidae</taxon>
        <taxon>Phlebotomus</taxon>
        <taxon>Phlebotomus</taxon>
    </lineage>
</organism>